<protein>
    <submittedName>
        <fullName evidence="1">Uncharacterized protein</fullName>
    </submittedName>
</protein>
<organism evidence="1 2">
    <name type="scientific">Plakobranchus ocellatus</name>
    <dbReference type="NCBI Taxonomy" id="259542"/>
    <lineage>
        <taxon>Eukaryota</taxon>
        <taxon>Metazoa</taxon>
        <taxon>Spiralia</taxon>
        <taxon>Lophotrochozoa</taxon>
        <taxon>Mollusca</taxon>
        <taxon>Gastropoda</taxon>
        <taxon>Heterobranchia</taxon>
        <taxon>Euthyneura</taxon>
        <taxon>Panpulmonata</taxon>
        <taxon>Sacoglossa</taxon>
        <taxon>Placobranchoidea</taxon>
        <taxon>Plakobranchidae</taxon>
        <taxon>Plakobranchus</taxon>
    </lineage>
</organism>
<evidence type="ECO:0000313" key="2">
    <source>
        <dbReference type="Proteomes" id="UP000735302"/>
    </source>
</evidence>
<gene>
    <name evidence="1" type="ORF">PoB_000549100</name>
</gene>
<dbReference type="Proteomes" id="UP000735302">
    <property type="component" value="Unassembled WGS sequence"/>
</dbReference>
<sequence>MPGDPILQEFLIEKEKAVITITTSRSLQLSANEDGSNLITGATKTAWKSGLMALMTFTVEQVGSAFVKRKKSTYVQEPGLFYSTFSRQNSDKGEQPRIACFMLKASSDDSPFAGAFYFAESENTTELKDCSKMEYCSADTDCEGESLN</sequence>
<accession>A0AAV3Y9A3</accession>
<evidence type="ECO:0000313" key="1">
    <source>
        <dbReference type="EMBL" id="GFN78985.1"/>
    </source>
</evidence>
<proteinExistence type="predicted"/>
<comment type="caution">
    <text evidence="1">The sequence shown here is derived from an EMBL/GenBank/DDBJ whole genome shotgun (WGS) entry which is preliminary data.</text>
</comment>
<dbReference type="AlphaFoldDB" id="A0AAV3Y9A3"/>
<reference evidence="1 2" key="1">
    <citation type="journal article" date="2021" name="Elife">
        <title>Chloroplast acquisition without the gene transfer in kleptoplastic sea slugs, Plakobranchus ocellatus.</title>
        <authorList>
            <person name="Maeda T."/>
            <person name="Takahashi S."/>
            <person name="Yoshida T."/>
            <person name="Shimamura S."/>
            <person name="Takaki Y."/>
            <person name="Nagai Y."/>
            <person name="Toyoda A."/>
            <person name="Suzuki Y."/>
            <person name="Arimoto A."/>
            <person name="Ishii H."/>
            <person name="Satoh N."/>
            <person name="Nishiyama T."/>
            <person name="Hasebe M."/>
            <person name="Maruyama T."/>
            <person name="Minagawa J."/>
            <person name="Obokata J."/>
            <person name="Shigenobu S."/>
        </authorList>
    </citation>
    <scope>NUCLEOTIDE SEQUENCE [LARGE SCALE GENOMIC DNA]</scope>
</reference>
<dbReference type="EMBL" id="BLXT01000624">
    <property type="protein sequence ID" value="GFN78985.1"/>
    <property type="molecule type" value="Genomic_DNA"/>
</dbReference>
<name>A0AAV3Y9A3_9GAST</name>
<keyword evidence="2" id="KW-1185">Reference proteome</keyword>